<dbReference type="InterPro" id="IPR001559">
    <property type="entry name" value="Phosphotriesterase"/>
</dbReference>
<keyword evidence="5" id="KW-1185">Reference proteome</keyword>
<dbReference type="CDD" id="cd00530">
    <property type="entry name" value="PTE"/>
    <property type="match status" value="1"/>
</dbReference>
<proteinExistence type="inferred from homology"/>
<evidence type="ECO:0000256" key="2">
    <source>
        <dbReference type="ARBA" id="ARBA00022801"/>
    </source>
</evidence>
<dbReference type="RefSeq" id="WP_119836058.1">
    <property type="nucleotide sequence ID" value="NZ_CP032514.1"/>
</dbReference>
<reference evidence="4 5" key="1">
    <citation type="submission" date="2018-09" db="EMBL/GenBank/DDBJ databases">
        <authorList>
            <person name="Li J."/>
        </authorList>
    </citation>
    <scope>NUCLEOTIDE SEQUENCE [LARGE SCALE GENOMIC DNA]</scope>
    <source>
        <strain evidence="4 5">2129</strain>
    </source>
</reference>
<dbReference type="PIRSF" id="PIRSF016839">
    <property type="entry name" value="PhP"/>
    <property type="match status" value="1"/>
</dbReference>
<organism evidence="4 5">
    <name type="scientific">Actinomyces lilanjuaniae</name>
    <dbReference type="NCBI Taxonomy" id="2321394"/>
    <lineage>
        <taxon>Bacteria</taxon>
        <taxon>Bacillati</taxon>
        <taxon>Actinomycetota</taxon>
        <taxon>Actinomycetes</taxon>
        <taxon>Actinomycetales</taxon>
        <taxon>Actinomycetaceae</taxon>
        <taxon>Actinomyces</taxon>
    </lineage>
</organism>
<dbReference type="Pfam" id="PF02126">
    <property type="entry name" value="PTE"/>
    <property type="match status" value="1"/>
</dbReference>
<dbReference type="EMBL" id="CP032514">
    <property type="protein sequence ID" value="AYD90017.1"/>
    <property type="molecule type" value="Genomic_DNA"/>
</dbReference>
<protein>
    <submittedName>
        <fullName evidence="4">Phosphotriesterase-related protein</fullName>
    </submittedName>
</protein>
<gene>
    <name evidence="4" type="ORF">D5R93_08270</name>
</gene>
<dbReference type="Gene3D" id="3.20.20.140">
    <property type="entry name" value="Metal-dependent hydrolases"/>
    <property type="match status" value="1"/>
</dbReference>
<dbReference type="Proteomes" id="UP000273001">
    <property type="component" value="Chromosome"/>
</dbReference>
<dbReference type="PANTHER" id="PTHR10819:SF3">
    <property type="entry name" value="PHOSPHOTRIESTERASE-RELATED PROTEIN"/>
    <property type="match status" value="1"/>
</dbReference>
<dbReference type="SUPFAM" id="SSF51556">
    <property type="entry name" value="Metallo-dependent hydrolases"/>
    <property type="match status" value="1"/>
</dbReference>
<feature type="modified residue" description="N6-carboxylysine" evidence="3">
    <location>
        <position position="158"/>
    </location>
</feature>
<comment type="similarity">
    <text evidence="3">Belongs to the metallo-dependent hydrolases superfamily. Phosphotriesterase family.</text>
</comment>
<accession>A0ABM6Z453</accession>
<keyword evidence="1" id="KW-0479">Metal-binding</keyword>
<evidence type="ECO:0000313" key="4">
    <source>
        <dbReference type="EMBL" id="AYD90017.1"/>
    </source>
</evidence>
<evidence type="ECO:0000256" key="3">
    <source>
        <dbReference type="PROSITE-ProRule" id="PRU00679"/>
    </source>
</evidence>
<dbReference type="PROSITE" id="PS51347">
    <property type="entry name" value="PHOSPHOTRIESTERASE_2"/>
    <property type="match status" value="1"/>
</dbReference>
<dbReference type="PANTHER" id="PTHR10819">
    <property type="entry name" value="PHOSPHOTRIESTERASE-RELATED"/>
    <property type="match status" value="1"/>
</dbReference>
<sequence>MAHTALARTIAGDVDPTTLGVVNAHDHLIRNGAGEVYIDPDHQLDDVDKAVEEAGRFVSASRRWAQAGTVVDMCPANCGRDLERLAEVGRRVPDLHIIASTGFHREKVYLETRSHWVSRYSVDQIANLLIADIREGIDRHDYSGPIVERTPYKAGVIKVATSYGVITDFERTCMRAAALASIETGAPINTHTTFGTCGLEQARELIGMGVPADQIAIGHIQRNADVYYLRQILDTGAWLEIDGTYRIKYQPDTNRIMELRELGELGYGKRILLGTDSGKRSYQKAYGSVTGVDFNPAVDGPRMLEEGFDPSYVQDLLVGNGQRFFTMRKDVRGDQS</sequence>
<evidence type="ECO:0000313" key="5">
    <source>
        <dbReference type="Proteomes" id="UP000273001"/>
    </source>
</evidence>
<dbReference type="InterPro" id="IPR032466">
    <property type="entry name" value="Metal_Hydrolase"/>
</dbReference>
<keyword evidence="2" id="KW-0378">Hydrolase</keyword>
<name>A0ABM6Z453_9ACTO</name>
<evidence type="ECO:0000256" key="1">
    <source>
        <dbReference type="ARBA" id="ARBA00022723"/>
    </source>
</evidence>